<dbReference type="eggNOG" id="COG1638">
    <property type="taxonomic scope" value="Bacteria"/>
</dbReference>
<dbReference type="HOGENOM" id="CLU_036176_2_3_4"/>
<dbReference type="PATRIC" id="fig|742159.3.peg.4599"/>
<dbReference type="SUPFAM" id="SSF53850">
    <property type="entry name" value="Periplasmic binding protein-like II"/>
    <property type="match status" value="1"/>
</dbReference>
<dbReference type="InterPro" id="IPR038404">
    <property type="entry name" value="TRAP_DctP_sf"/>
</dbReference>
<dbReference type="AlphaFoldDB" id="D4XDR5"/>
<name>D4XDR5_9BURK</name>
<dbReference type="EMBL" id="ADMS01000080">
    <property type="protein sequence ID" value="EFF75043.1"/>
    <property type="molecule type" value="Genomic_DNA"/>
</dbReference>
<dbReference type="Gene3D" id="3.40.190.170">
    <property type="entry name" value="Bacterial extracellular solute-binding protein, family 7"/>
    <property type="match status" value="1"/>
</dbReference>
<keyword evidence="1" id="KW-0732">Signal</keyword>
<evidence type="ECO:0000313" key="2">
    <source>
        <dbReference type="EMBL" id="EFF75043.1"/>
    </source>
</evidence>
<evidence type="ECO:0000256" key="1">
    <source>
        <dbReference type="ARBA" id="ARBA00022729"/>
    </source>
</evidence>
<dbReference type="PANTHER" id="PTHR33376">
    <property type="match status" value="1"/>
</dbReference>
<dbReference type="Pfam" id="PF03480">
    <property type="entry name" value="DctP"/>
    <property type="match status" value="1"/>
</dbReference>
<sequence>MARLLGRASSAQQSYSKNAYRAKPVFTIRTEGPSMYKKISLLAGSIVLAFSAGAQAQTKWDLPSAYPASNFHVENLTTFIKDVDTLSQGKLKIQLHNNASLYKAPEIKRAVQGNQAQIGEILLTNFANEDPIYELDGLPFLATGYEASFKLYQAQKPFLEKKLASQGMTLLYAVAWPPQGIFANKDIKQISDMKGLKWRAYSPVTAKIAELVGAQPVTVQQAELAQALATGVIDSYMSSASTGYDTKTYEYIKKFYDTQAWLPKNAIIVNKKAFDALDPATQEALKKAAAQAEERGWKLSQEKNKWYQEELAKNGMETIKPTVELREGLSVIGKRMLDDWLKKAGADGQAMIDAYKKQ</sequence>
<evidence type="ECO:0000313" key="3">
    <source>
        <dbReference type="Proteomes" id="UP000004510"/>
    </source>
</evidence>
<proteinExistence type="predicted"/>
<reference evidence="3" key="1">
    <citation type="submission" date="2010-03" db="EMBL/GenBank/DDBJ databases">
        <title>Complete sequence of Mobiluncus curtisii ATCC 43063.</title>
        <authorList>
            <person name="Muzny D."/>
            <person name="Qin X."/>
            <person name="Deng J."/>
            <person name="Jiang H."/>
            <person name="Liu Y."/>
            <person name="Qu J."/>
            <person name="Song X.-Z."/>
            <person name="Zhang L."/>
            <person name="Thornton R."/>
            <person name="Coyle M."/>
            <person name="Francisco L."/>
            <person name="Jackson L."/>
            <person name="Javaid M."/>
            <person name="Korchina V."/>
            <person name="Kovar C."/>
            <person name="Mata R."/>
            <person name="Mathew T."/>
            <person name="Ngo R."/>
            <person name="Nguyen L."/>
            <person name="Nguyen N."/>
            <person name="Okwuonu G."/>
            <person name="Ongeri F."/>
            <person name="Pham C."/>
            <person name="Simmons D."/>
            <person name="Wilczek-Boney K."/>
            <person name="Hale W."/>
            <person name="Jakkamsetti A."/>
            <person name="Pham P."/>
            <person name="Ruth R."/>
            <person name="San Lucas F."/>
            <person name="Warren J."/>
            <person name="Zhang J."/>
            <person name="Zhao Z."/>
            <person name="Zhou C."/>
            <person name="Zhu D."/>
            <person name="Lee S."/>
            <person name="Bess C."/>
            <person name="Blankenburg K."/>
            <person name="Forbes L."/>
            <person name="Fu Q."/>
            <person name="Gubbala S."/>
            <person name="Hirani K."/>
            <person name="Jayaseelan J.C."/>
            <person name="Lara F."/>
            <person name="Munidasa M."/>
            <person name="Palculict T."/>
            <person name="Patil S."/>
            <person name="Pu L.-L."/>
            <person name="Saada N."/>
            <person name="Tang L."/>
            <person name="Weissenberger G."/>
            <person name="Zhu Y."/>
            <person name="Hemphill L."/>
            <person name="Shang Y."/>
            <person name="Youmans B."/>
            <person name="Ayvaz T."/>
            <person name="Ross M."/>
            <person name="Santibanez J."/>
            <person name="Aqrawi P."/>
            <person name="Gross S."/>
            <person name="Joshi V."/>
            <person name="Fowler G."/>
            <person name="Nazareth L."/>
            <person name="Reid J."/>
            <person name="Worley K."/>
            <person name="Petrosino J."/>
            <person name="Highlander S."/>
            <person name="Gibbs R."/>
            <person name="Gibbs R."/>
        </authorList>
    </citation>
    <scope>NUCLEOTIDE SEQUENCE [LARGE SCALE GENOMIC DNA]</scope>
    <source>
        <strain evidence="3">ATCC 43553</strain>
    </source>
</reference>
<dbReference type="Proteomes" id="UP000004510">
    <property type="component" value="Unassembled WGS sequence"/>
</dbReference>
<dbReference type="PANTHER" id="PTHR33376:SF4">
    <property type="entry name" value="SIALIC ACID-BINDING PERIPLASMIC PROTEIN SIAP"/>
    <property type="match status" value="1"/>
</dbReference>
<organism evidence="2 3">
    <name type="scientific">Achromobacter piechaudii ATCC 43553</name>
    <dbReference type="NCBI Taxonomy" id="742159"/>
    <lineage>
        <taxon>Bacteria</taxon>
        <taxon>Pseudomonadati</taxon>
        <taxon>Pseudomonadota</taxon>
        <taxon>Betaproteobacteria</taxon>
        <taxon>Burkholderiales</taxon>
        <taxon>Alcaligenaceae</taxon>
        <taxon>Achromobacter</taxon>
    </lineage>
</organism>
<dbReference type="CDD" id="cd13602">
    <property type="entry name" value="PBP2_TRAP_BpDctp6_7"/>
    <property type="match status" value="1"/>
</dbReference>
<gene>
    <name evidence="2" type="ORF">HMPREF0004_3612</name>
</gene>
<protein>
    <submittedName>
        <fullName evidence="2">Bacterial extracellular solute-binding protein, family 7</fullName>
    </submittedName>
</protein>
<dbReference type="OrthoDB" id="9783941at2"/>
<comment type="caution">
    <text evidence="2">The sequence shown here is derived from an EMBL/GenBank/DDBJ whole genome shotgun (WGS) entry which is preliminary data.</text>
</comment>
<accession>D4XDR5</accession>
<dbReference type="GO" id="GO:0055085">
    <property type="term" value="P:transmembrane transport"/>
    <property type="evidence" value="ECO:0007669"/>
    <property type="project" value="InterPro"/>
</dbReference>
<dbReference type="NCBIfam" id="NF037995">
    <property type="entry name" value="TRAP_S1"/>
    <property type="match status" value="1"/>
</dbReference>
<dbReference type="InterPro" id="IPR018389">
    <property type="entry name" value="DctP_fam"/>
</dbReference>